<gene>
    <name evidence="9 12" type="primary">ligA</name>
    <name evidence="12" type="ORF">ACFPQ6_08160</name>
</gene>
<evidence type="ECO:0000256" key="1">
    <source>
        <dbReference type="ARBA" id="ARBA00022598"/>
    </source>
</evidence>
<dbReference type="InterPro" id="IPR004150">
    <property type="entry name" value="NAD_DNA_ligase_OB"/>
</dbReference>
<feature type="binding site" evidence="9">
    <location>
        <position position="438"/>
    </location>
    <ligand>
        <name>Zn(2+)</name>
        <dbReference type="ChEBI" id="CHEBI:29105"/>
    </ligand>
</feature>
<dbReference type="InterPro" id="IPR012340">
    <property type="entry name" value="NA-bd_OB-fold"/>
</dbReference>
<dbReference type="Gene3D" id="2.40.50.140">
    <property type="entry name" value="Nucleic acid-binding proteins"/>
    <property type="match status" value="1"/>
</dbReference>
<evidence type="ECO:0000256" key="8">
    <source>
        <dbReference type="ARBA" id="ARBA00034005"/>
    </source>
</evidence>
<evidence type="ECO:0000256" key="10">
    <source>
        <dbReference type="SAM" id="MobiDB-lite"/>
    </source>
</evidence>
<evidence type="ECO:0000313" key="13">
    <source>
        <dbReference type="Proteomes" id="UP001595979"/>
    </source>
</evidence>
<evidence type="ECO:0000256" key="2">
    <source>
        <dbReference type="ARBA" id="ARBA00022705"/>
    </source>
</evidence>
<dbReference type="InterPro" id="IPR036420">
    <property type="entry name" value="BRCT_dom_sf"/>
</dbReference>
<keyword evidence="9" id="KW-0464">Manganese</keyword>
<dbReference type="Pfam" id="PF00533">
    <property type="entry name" value="BRCT"/>
    <property type="match status" value="1"/>
</dbReference>
<dbReference type="SMART" id="SM00292">
    <property type="entry name" value="BRCT"/>
    <property type="match status" value="1"/>
</dbReference>
<dbReference type="InterPro" id="IPR013839">
    <property type="entry name" value="DNAligase_adenylation"/>
</dbReference>
<comment type="catalytic activity">
    <reaction evidence="8 9">
        <text>NAD(+) + (deoxyribonucleotide)n-3'-hydroxyl + 5'-phospho-(deoxyribonucleotide)m = (deoxyribonucleotide)n+m + AMP + beta-nicotinamide D-nucleotide.</text>
        <dbReference type="EC" id="6.5.1.2"/>
    </reaction>
</comment>
<dbReference type="InterPro" id="IPR001357">
    <property type="entry name" value="BRCT_dom"/>
</dbReference>
<accession>A0ABW1DJ12</accession>
<dbReference type="EC" id="6.5.1.2" evidence="9"/>
<feature type="binding site" evidence="9">
    <location>
        <position position="443"/>
    </location>
    <ligand>
        <name>Zn(2+)</name>
        <dbReference type="ChEBI" id="CHEBI:29105"/>
    </ligand>
</feature>
<dbReference type="Gene3D" id="3.40.50.10190">
    <property type="entry name" value="BRCT domain"/>
    <property type="match status" value="1"/>
</dbReference>
<dbReference type="SUPFAM" id="SSF52113">
    <property type="entry name" value="BRCT domain"/>
    <property type="match status" value="1"/>
</dbReference>
<dbReference type="PANTHER" id="PTHR23389:SF9">
    <property type="entry name" value="DNA LIGASE"/>
    <property type="match status" value="1"/>
</dbReference>
<dbReference type="InterPro" id="IPR004149">
    <property type="entry name" value="Znf_DNAligase_C4"/>
</dbReference>
<dbReference type="EMBL" id="JBHSOH010000006">
    <property type="protein sequence ID" value="MFC5848284.1"/>
    <property type="molecule type" value="Genomic_DNA"/>
</dbReference>
<feature type="binding site" evidence="9">
    <location>
        <position position="423"/>
    </location>
    <ligand>
        <name>Zn(2+)</name>
        <dbReference type="ChEBI" id="CHEBI:29105"/>
    </ligand>
</feature>
<organism evidence="12 13">
    <name type="scientific">Deinococcus petrolearius</name>
    <dbReference type="NCBI Taxonomy" id="1751295"/>
    <lineage>
        <taxon>Bacteria</taxon>
        <taxon>Thermotogati</taxon>
        <taxon>Deinococcota</taxon>
        <taxon>Deinococci</taxon>
        <taxon>Deinococcales</taxon>
        <taxon>Deinococcaceae</taxon>
        <taxon>Deinococcus</taxon>
    </lineage>
</organism>
<dbReference type="HAMAP" id="MF_01588">
    <property type="entry name" value="DNA_ligase_A"/>
    <property type="match status" value="1"/>
</dbReference>
<comment type="function">
    <text evidence="9">DNA ligase that catalyzes the formation of phosphodiester linkages between 5'-phosphoryl and 3'-hydroxyl groups in double-stranded DNA using NAD as a coenzyme and as the energy source for the reaction. It is essential for DNA replication and repair of damaged DNA.</text>
</comment>
<comment type="similarity">
    <text evidence="9">Belongs to the NAD-dependent DNA ligase family. LigA subfamily.</text>
</comment>
<dbReference type="Pfam" id="PF03119">
    <property type="entry name" value="DNA_ligase_ZBD"/>
    <property type="match status" value="1"/>
</dbReference>
<dbReference type="Gene3D" id="1.10.287.610">
    <property type="entry name" value="Helix hairpin bin"/>
    <property type="match status" value="1"/>
</dbReference>
<name>A0ABW1DJ12_9DEIO</name>
<feature type="binding site" evidence="9">
    <location>
        <position position="151"/>
    </location>
    <ligand>
        <name>NAD(+)</name>
        <dbReference type="ChEBI" id="CHEBI:57540"/>
    </ligand>
</feature>
<keyword evidence="9" id="KW-0460">Magnesium</keyword>
<dbReference type="InterPro" id="IPR010994">
    <property type="entry name" value="RuvA_2-like"/>
</dbReference>
<feature type="binding site" evidence="9">
    <location>
        <position position="128"/>
    </location>
    <ligand>
        <name>NAD(+)</name>
        <dbReference type="ChEBI" id="CHEBI:57540"/>
    </ligand>
</feature>
<keyword evidence="7 9" id="KW-0234">DNA repair</keyword>
<keyword evidence="6 9" id="KW-0520">NAD</keyword>
<feature type="binding site" evidence="9">
    <location>
        <position position="420"/>
    </location>
    <ligand>
        <name>Zn(2+)</name>
        <dbReference type="ChEBI" id="CHEBI:29105"/>
    </ligand>
</feature>
<dbReference type="PIRSF" id="PIRSF001604">
    <property type="entry name" value="LigA"/>
    <property type="match status" value="1"/>
</dbReference>
<keyword evidence="3 9" id="KW-0479">Metal-binding</keyword>
<feature type="binding site" evidence="9">
    <location>
        <position position="186"/>
    </location>
    <ligand>
        <name>NAD(+)</name>
        <dbReference type="ChEBI" id="CHEBI:57540"/>
    </ligand>
</feature>
<dbReference type="SMART" id="SM00532">
    <property type="entry name" value="LIGANc"/>
    <property type="match status" value="1"/>
</dbReference>
<feature type="binding site" evidence="9">
    <location>
        <position position="326"/>
    </location>
    <ligand>
        <name>NAD(+)</name>
        <dbReference type="ChEBI" id="CHEBI:57540"/>
    </ligand>
</feature>
<dbReference type="SUPFAM" id="SSF50249">
    <property type="entry name" value="Nucleic acid-binding proteins"/>
    <property type="match status" value="1"/>
</dbReference>
<comment type="caution">
    <text evidence="12">The sequence shown here is derived from an EMBL/GenBank/DDBJ whole genome shotgun (WGS) entry which is preliminary data.</text>
</comment>
<dbReference type="CDD" id="cd17748">
    <property type="entry name" value="BRCT_DNA_ligase_like"/>
    <property type="match status" value="1"/>
</dbReference>
<dbReference type="Proteomes" id="UP001595979">
    <property type="component" value="Unassembled WGS sequence"/>
</dbReference>
<reference evidence="13" key="1">
    <citation type="journal article" date="2019" name="Int. J. Syst. Evol. Microbiol.">
        <title>The Global Catalogue of Microorganisms (GCM) 10K type strain sequencing project: providing services to taxonomists for standard genome sequencing and annotation.</title>
        <authorList>
            <consortium name="The Broad Institute Genomics Platform"/>
            <consortium name="The Broad Institute Genome Sequencing Center for Infectious Disease"/>
            <person name="Wu L."/>
            <person name="Ma J."/>
        </authorList>
    </citation>
    <scope>NUCLEOTIDE SEQUENCE [LARGE SCALE GENOMIC DNA]</scope>
    <source>
        <strain evidence="13">CGMCC 1.15053</strain>
    </source>
</reference>
<keyword evidence="5 9" id="KW-0862">Zinc</keyword>
<evidence type="ECO:0000259" key="11">
    <source>
        <dbReference type="PROSITE" id="PS50172"/>
    </source>
</evidence>
<dbReference type="PANTHER" id="PTHR23389">
    <property type="entry name" value="CHROMOSOME TRANSMISSION FIDELITY FACTOR 18"/>
    <property type="match status" value="1"/>
</dbReference>
<evidence type="ECO:0000256" key="6">
    <source>
        <dbReference type="ARBA" id="ARBA00023027"/>
    </source>
</evidence>
<dbReference type="Pfam" id="PF12826">
    <property type="entry name" value="HHH_2"/>
    <property type="match status" value="1"/>
</dbReference>
<evidence type="ECO:0000256" key="9">
    <source>
        <dbReference type="HAMAP-Rule" id="MF_01588"/>
    </source>
</evidence>
<keyword evidence="4 9" id="KW-0227">DNA damage</keyword>
<feature type="region of interest" description="Disordered" evidence="10">
    <location>
        <begin position="59"/>
        <end position="80"/>
    </location>
</feature>
<dbReference type="Pfam" id="PF03120">
    <property type="entry name" value="OB_DNA_ligase"/>
    <property type="match status" value="1"/>
</dbReference>
<dbReference type="SUPFAM" id="SSF56091">
    <property type="entry name" value="DNA ligase/mRNA capping enzyme, catalytic domain"/>
    <property type="match status" value="1"/>
</dbReference>
<comment type="cofactor">
    <cofactor evidence="9">
        <name>Mg(2+)</name>
        <dbReference type="ChEBI" id="CHEBI:18420"/>
    </cofactor>
    <cofactor evidence="9">
        <name>Mn(2+)</name>
        <dbReference type="ChEBI" id="CHEBI:29035"/>
    </cofactor>
</comment>
<evidence type="ECO:0000313" key="12">
    <source>
        <dbReference type="EMBL" id="MFC5848284.1"/>
    </source>
</evidence>
<keyword evidence="2 9" id="KW-0235">DNA replication</keyword>
<feature type="binding site" evidence="9">
    <location>
        <begin position="44"/>
        <end position="48"/>
    </location>
    <ligand>
        <name>NAD(+)</name>
        <dbReference type="ChEBI" id="CHEBI:57540"/>
    </ligand>
</feature>
<dbReference type="Pfam" id="PF01653">
    <property type="entry name" value="DNA_ligase_aden"/>
    <property type="match status" value="1"/>
</dbReference>
<dbReference type="SUPFAM" id="SSF47781">
    <property type="entry name" value="RuvA domain 2-like"/>
    <property type="match status" value="1"/>
</dbReference>
<dbReference type="CDD" id="cd00114">
    <property type="entry name" value="LIGANc"/>
    <property type="match status" value="1"/>
</dbReference>
<keyword evidence="13" id="KW-1185">Reference proteome</keyword>
<dbReference type="Gene3D" id="1.10.150.20">
    <property type="entry name" value="5' to 3' exonuclease, C-terminal subdomain"/>
    <property type="match status" value="2"/>
</dbReference>
<protein>
    <recommendedName>
        <fullName evidence="9">DNA ligase</fullName>
        <ecNumber evidence="9">6.5.1.2</ecNumber>
    </recommendedName>
    <alternativeName>
        <fullName evidence="9">Polydeoxyribonucleotide synthase [NAD(+)]</fullName>
    </alternativeName>
</protein>
<dbReference type="InterPro" id="IPR001679">
    <property type="entry name" value="DNA_ligase"/>
</dbReference>
<feature type="binding site" evidence="9">
    <location>
        <position position="302"/>
    </location>
    <ligand>
        <name>NAD(+)</name>
        <dbReference type="ChEBI" id="CHEBI:57540"/>
    </ligand>
</feature>
<dbReference type="GO" id="GO:0003911">
    <property type="term" value="F:DNA ligase (NAD+) activity"/>
    <property type="evidence" value="ECO:0007669"/>
    <property type="project" value="UniProtKB-EC"/>
</dbReference>
<dbReference type="InterPro" id="IPR041663">
    <property type="entry name" value="DisA/LigA_HHH"/>
</dbReference>
<feature type="active site" description="N6-AMP-lysine intermediate" evidence="9">
    <location>
        <position position="130"/>
    </location>
</feature>
<dbReference type="NCBIfam" id="TIGR00575">
    <property type="entry name" value="dnlj"/>
    <property type="match status" value="1"/>
</dbReference>
<keyword evidence="1 9" id="KW-0436">Ligase</keyword>
<dbReference type="Pfam" id="PF14520">
    <property type="entry name" value="HHH_5"/>
    <property type="match status" value="1"/>
</dbReference>
<evidence type="ECO:0000256" key="7">
    <source>
        <dbReference type="ARBA" id="ARBA00023204"/>
    </source>
</evidence>
<feature type="domain" description="BRCT" evidence="11">
    <location>
        <begin position="600"/>
        <end position="671"/>
    </location>
</feature>
<dbReference type="PROSITE" id="PS50172">
    <property type="entry name" value="BRCT"/>
    <property type="match status" value="1"/>
</dbReference>
<evidence type="ECO:0000256" key="5">
    <source>
        <dbReference type="ARBA" id="ARBA00022833"/>
    </source>
</evidence>
<dbReference type="NCBIfam" id="NF005932">
    <property type="entry name" value="PRK07956.1"/>
    <property type="match status" value="1"/>
</dbReference>
<dbReference type="Gene3D" id="6.20.10.30">
    <property type="match status" value="1"/>
</dbReference>
<dbReference type="Gene3D" id="3.30.470.30">
    <property type="entry name" value="DNA ligase/mRNA capping enzyme"/>
    <property type="match status" value="1"/>
</dbReference>
<evidence type="ECO:0000256" key="3">
    <source>
        <dbReference type="ARBA" id="ARBA00022723"/>
    </source>
</evidence>
<sequence length="696" mass="74174">MTQASSPAQAPENAEPHARYLALRDEVARHNRAYYEQDAPEIPDDAYDALARELRATEEAHPEWLTADTPTGGVGGAPSAAFVPVEHPTPMTSLDNVFSDDELREWQEKLARSLNLPADYDGFTFTGELKIDGLSVNLYYVDGALQWAATRGNGRVGEIVTAQVLTIPGLPQRLEGLTGELEVRGEVYLSRADFAAFNAQAEELGTPLLKNPRNGAAGALRQKDPEVTRTRNLGAIFYALGKRDGVPARTQGEVLAWLAERGFPTSRYSERLEGIAAAADYHARMVAGRAAFEFDADGTVLKLDPLDLQDEAGFTSRAPRWAIAYKFPVEEVETTLESITVNVGRTGKLAPLAHLSPRLIEGSTVSKATLHNEDFVADLDLRVGDTVVVRKSGGVIPQIMRVLTEKRPEGAVPFVFPTHCPVCGHEAVRAEGDANTYCPNPACPAQNFERIRYFVSRGAMDVRGIGDKLVAQLLEQGLVKDAADLYLLTAEQLAALERGGDKKAANILGQLEASRARPLWRLVNALGMNHVGERGAQALARAFGSLDALNAATPEQVAAVPGMGGVIAGSVTAALADPAMQDLLRRLREAGVAPQAEAVTRGEQLRGLNFVLTGTLGEPREAVKARLEAAGGRVTGSVTGKTSYLVAGEEAGSKLARAQELGVTVLDEAGLAALLAEKGVDGAAPQEPSPQPAADA</sequence>
<dbReference type="InterPro" id="IPR013840">
    <property type="entry name" value="DNAligase_N"/>
</dbReference>
<proteinExistence type="inferred from homology"/>
<evidence type="ECO:0000256" key="4">
    <source>
        <dbReference type="ARBA" id="ARBA00022763"/>
    </source>
</evidence>
<dbReference type="RefSeq" id="WP_380048161.1">
    <property type="nucleotide sequence ID" value="NZ_JBHSOH010000006.1"/>
</dbReference>
<feature type="binding site" evidence="9">
    <location>
        <begin position="93"/>
        <end position="94"/>
    </location>
    <ligand>
        <name>NAD(+)</name>
        <dbReference type="ChEBI" id="CHEBI:57540"/>
    </ligand>
</feature>